<feature type="domain" description="Helix-turn-helix" evidence="1">
    <location>
        <begin position="24"/>
        <end position="73"/>
    </location>
</feature>
<accession>A0ABV3Z3A5</accession>
<dbReference type="InterPro" id="IPR041657">
    <property type="entry name" value="HTH_17"/>
</dbReference>
<evidence type="ECO:0000313" key="3">
    <source>
        <dbReference type="Proteomes" id="UP001560296"/>
    </source>
</evidence>
<dbReference type="InterPro" id="IPR009061">
    <property type="entry name" value="DNA-bd_dom_put_sf"/>
</dbReference>
<dbReference type="RefSeq" id="WP_369289576.1">
    <property type="nucleotide sequence ID" value="NZ_JBFTEG010000035.1"/>
</dbReference>
<evidence type="ECO:0000313" key="2">
    <source>
        <dbReference type="EMBL" id="MEX6504653.1"/>
    </source>
</evidence>
<organism evidence="2 3">
    <name type="scientific">Pseudomonas zhanjiangensis</name>
    <dbReference type="NCBI Taxonomy" id="3239015"/>
    <lineage>
        <taxon>Bacteria</taxon>
        <taxon>Pseudomonadati</taxon>
        <taxon>Pseudomonadota</taxon>
        <taxon>Gammaproteobacteria</taxon>
        <taxon>Pseudomonadales</taxon>
        <taxon>Pseudomonadaceae</taxon>
        <taxon>Pseudomonas</taxon>
    </lineage>
</organism>
<name>A0ABV3Z3A5_9PSED</name>
<reference evidence="2 3" key="1">
    <citation type="submission" date="2024-07" db="EMBL/GenBank/DDBJ databases">
        <authorList>
            <person name="Li M."/>
        </authorList>
    </citation>
    <scope>NUCLEOTIDE SEQUENCE [LARGE SCALE GENOMIC DNA]</scope>
    <source>
        <strain evidence="2 3">25A3E</strain>
    </source>
</reference>
<dbReference type="Pfam" id="PF12728">
    <property type="entry name" value="HTH_17"/>
    <property type="match status" value="1"/>
</dbReference>
<keyword evidence="3" id="KW-1185">Reference proteome</keyword>
<dbReference type="SUPFAM" id="SSF46955">
    <property type="entry name" value="Putative DNA-binding domain"/>
    <property type="match status" value="1"/>
</dbReference>
<protein>
    <submittedName>
        <fullName evidence="2">Helix-turn-helix transcriptional regulator</fullName>
    </submittedName>
</protein>
<gene>
    <name evidence="2" type="ORF">AB5S05_21635</name>
</gene>
<dbReference type="Proteomes" id="UP001560296">
    <property type="component" value="Unassembled WGS sequence"/>
</dbReference>
<dbReference type="NCBIfam" id="TIGR01764">
    <property type="entry name" value="excise"/>
    <property type="match status" value="1"/>
</dbReference>
<comment type="caution">
    <text evidence="2">The sequence shown here is derived from an EMBL/GenBank/DDBJ whole genome shotgun (WGS) entry which is preliminary data.</text>
</comment>
<dbReference type="InterPro" id="IPR010093">
    <property type="entry name" value="SinI_DNA-bd"/>
</dbReference>
<sequence>METRELLTREQVAQILSELQPSVFTTEEAAQYLRLSRQTLELLRLNGGGPRYAKLGRSVRYRRAALDEWLAANEQNHTAEGAQ</sequence>
<dbReference type="EMBL" id="JBFTEG010000035">
    <property type="protein sequence ID" value="MEX6504653.1"/>
    <property type="molecule type" value="Genomic_DNA"/>
</dbReference>
<evidence type="ECO:0000259" key="1">
    <source>
        <dbReference type="Pfam" id="PF12728"/>
    </source>
</evidence>
<proteinExistence type="predicted"/>